<dbReference type="PANTHER" id="PTHR48047">
    <property type="entry name" value="GLYCOSYLTRANSFERASE"/>
    <property type="match status" value="1"/>
</dbReference>
<keyword evidence="2" id="KW-0328">Glycosyltransferase</keyword>
<keyword evidence="3" id="KW-0808">Transferase</keyword>
<feature type="region of interest" description="Disordered" evidence="4">
    <location>
        <begin position="334"/>
        <end position="354"/>
    </location>
</feature>
<evidence type="ECO:0000256" key="2">
    <source>
        <dbReference type="ARBA" id="ARBA00022676"/>
    </source>
</evidence>
<evidence type="ECO:0000256" key="4">
    <source>
        <dbReference type="SAM" id="MobiDB-lite"/>
    </source>
</evidence>
<organism evidence="5 6">
    <name type="scientific">Hevea brasiliensis</name>
    <name type="common">Para rubber tree</name>
    <name type="synonym">Siphonia brasiliensis</name>
    <dbReference type="NCBI Taxonomy" id="3981"/>
    <lineage>
        <taxon>Eukaryota</taxon>
        <taxon>Viridiplantae</taxon>
        <taxon>Streptophyta</taxon>
        <taxon>Embryophyta</taxon>
        <taxon>Tracheophyta</taxon>
        <taxon>Spermatophyta</taxon>
        <taxon>Magnoliopsida</taxon>
        <taxon>eudicotyledons</taxon>
        <taxon>Gunneridae</taxon>
        <taxon>Pentapetalae</taxon>
        <taxon>rosids</taxon>
        <taxon>fabids</taxon>
        <taxon>Malpighiales</taxon>
        <taxon>Euphorbiaceae</taxon>
        <taxon>Crotonoideae</taxon>
        <taxon>Micrandreae</taxon>
        <taxon>Hevea</taxon>
    </lineage>
</organism>
<dbReference type="PANTHER" id="PTHR48047:SF131">
    <property type="entry name" value="GLYCOSYLTRANSFERASE"/>
    <property type="match status" value="1"/>
</dbReference>
<dbReference type="EMBL" id="JARPOI010000018">
    <property type="protein sequence ID" value="KAJ9134990.1"/>
    <property type="molecule type" value="Genomic_DNA"/>
</dbReference>
<accession>A0ABQ9KF91</accession>
<proteinExistence type="inferred from homology"/>
<dbReference type="Gene3D" id="3.40.50.2000">
    <property type="entry name" value="Glycogen Phosphorylase B"/>
    <property type="match status" value="3"/>
</dbReference>
<comment type="caution">
    <text evidence="5">The sequence shown here is derived from an EMBL/GenBank/DDBJ whole genome shotgun (WGS) entry which is preliminary data.</text>
</comment>
<dbReference type="Proteomes" id="UP001174677">
    <property type="component" value="Chromosome 18"/>
</dbReference>
<evidence type="ECO:0000256" key="1">
    <source>
        <dbReference type="ARBA" id="ARBA00009995"/>
    </source>
</evidence>
<dbReference type="SUPFAM" id="SSF53756">
    <property type="entry name" value="UDP-Glycosyltransferase/glycogen phosphorylase"/>
    <property type="match status" value="1"/>
</dbReference>
<sequence>MSAEVLVVPAFGQGHLFPCIELCKLIATHSYKTTLVIFSSLSSSVPSAFRENPLLHILEIPSPSGSVPIPMHADSRKQMHLCLENLLSNRSQNPKLPICAIVDVLVVMSWSADIFKKFHVPTIGFFTSGACSAAMEYAAWKGHLQIQHIKPGEIRFLPGLPEGMGLTVSDLKRRPHGHGPPPPGLVGPLGGPSQSKPKIMGPPAPGEQPPWVDDAEDSIAWMINTCDDLERPFIDYLADKVKKPIWGVGPLFAEEYWKSAGALVHDSKMRTIRLANITEESVIRWLDSKARGSVLYVSFGSSVDITKEEYPQLADALEASTHPFIWVLRPDAGRAGPPRGQSDSNNPEEGYYPHGLSEKVGERGLIICGWAPQLLILSHPSTGGFLSHCGWNSTMEGLGRGVPFLTWPLRGDQYYDAKLIVSHLKVGYSVCDDCLEKVKKDDIMKGIDKVMGDSEMKKRAKEIGAKFDKGFPATSLAALDAFSDFIKQTVA</sequence>
<keyword evidence="6" id="KW-1185">Reference proteome</keyword>
<evidence type="ECO:0008006" key="7">
    <source>
        <dbReference type="Google" id="ProtNLM"/>
    </source>
</evidence>
<dbReference type="Pfam" id="PF00201">
    <property type="entry name" value="UDPGT"/>
    <property type="match status" value="1"/>
</dbReference>
<gene>
    <name evidence="5" type="ORF">P3X46_032216</name>
</gene>
<feature type="region of interest" description="Disordered" evidence="4">
    <location>
        <begin position="172"/>
        <end position="208"/>
    </location>
</feature>
<evidence type="ECO:0000313" key="6">
    <source>
        <dbReference type="Proteomes" id="UP001174677"/>
    </source>
</evidence>
<reference evidence="5 6" key="1">
    <citation type="journal article" date="2023" name="Plant Biotechnol. J.">
        <title>Chromosome-level wild Hevea brasiliensis genome provides new tools for genomic-assisted breeding and valuable loci to elevate rubber yield.</title>
        <authorList>
            <person name="Cheng H."/>
            <person name="Song X."/>
            <person name="Hu Y."/>
            <person name="Wu T."/>
            <person name="Yang Q."/>
            <person name="An Z."/>
            <person name="Feng S."/>
            <person name="Deng Z."/>
            <person name="Wu W."/>
            <person name="Zeng X."/>
            <person name="Tu M."/>
            <person name="Wang X."/>
            <person name="Huang H."/>
        </authorList>
    </citation>
    <scope>NUCLEOTIDE SEQUENCE [LARGE SCALE GENOMIC DNA]</scope>
    <source>
        <strain evidence="5">MT/VB/25A 57/8</strain>
    </source>
</reference>
<evidence type="ECO:0000313" key="5">
    <source>
        <dbReference type="EMBL" id="KAJ9134990.1"/>
    </source>
</evidence>
<evidence type="ECO:0000256" key="3">
    <source>
        <dbReference type="ARBA" id="ARBA00022679"/>
    </source>
</evidence>
<name>A0ABQ9KF91_HEVBR</name>
<protein>
    <recommendedName>
        <fullName evidence="7">Glycosyltransferase</fullName>
    </recommendedName>
</protein>
<comment type="similarity">
    <text evidence="1">Belongs to the UDP-glycosyltransferase family.</text>
</comment>
<dbReference type="CDD" id="cd03784">
    <property type="entry name" value="GT1_Gtf-like"/>
    <property type="match status" value="1"/>
</dbReference>
<dbReference type="InterPro" id="IPR002213">
    <property type="entry name" value="UDP_glucos_trans"/>
</dbReference>